<evidence type="ECO:0000313" key="2">
    <source>
        <dbReference type="EMBL" id="KAJ3081988.1"/>
    </source>
</evidence>
<dbReference type="GO" id="GO:0016788">
    <property type="term" value="F:hydrolase activity, acting on ester bonds"/>
    <property type="evidence" value="ECO:0007669"/>
    <property type="project" value="InterPro"/>
</dbReference>
<dbReference type="AlphaFoldDB" id="A0AAD5X9K9"/>
<name>A0AAD5X9K9_9FUNG</name>
<evidence type="ECO:0000313" key="3">
    <source>
        <dbReference type="Proteomes" id="UP001211907"/>
    </source>
</evidence>
<sequence>MTLADDEVISHNEFNKYLAMISGNSVNSASLFDNISGSTIIDLLELKKQSWKAYYEAYPGGCSKLNASTSPTGTTYSLATNPFLAFSTISSNPTRCKLITNDKAFENDVALNSLPNWIFYVPALENSGASGPLVAASMWLQGFLEPLRVNPIFNQ</sequence>
<dbReference type="Proteomes" id="UP001211907">
    <property type="component" value="Unassembled WGS sequence"/>
</dbReference>
<dbReference type="GO" id="GO:0009395">
    <property type="term" value="P:phospholipid catabolic process"/>
    <property type="evidence" value="ECO:0007669"/>
    <property type="project" value="TreeGrafter"/>
</dbReference>
<comment type="caution">
    <text evidence="2">The sequence shown here is derived from an EMBL/GenBank/DDBJ whole genome shotgun (WGS) entry which is preliminary data.</text>
</comment>
<accession>A0AAD5X9K9</accession>
<dbReference type="EMBL" id="JADGJH010005131">
    <property type="protein sequence ID" value="KAJ3081988.1"/>
    <property type="molecule type" value="Genomic_DNA"/>
</dbReference>
<keyword evidence="1" id="KW-0378">Hydrolase</keyword>
<dbReference type="Pfam" id="PF04185">
    <property type="entry name" value="Phosphoesterase"/>
    <property type="match status" value="1"/>
</dbReference>
<dbReference type="InterPro" id="IPR007312">
    <property type="entry name" value="Phosphoesterase"/>
</dbReference>
<protein>
    <submittedName>
        <fullName evidence="2">Uncharacterized protein</fullName>
    </submittedName>
</protein>
<feature type="non-terminal residue" evidence="2">
    <location>
        <position position="155"/>
    </location>
</feature>
<dbReference type="PANTHER" id="PTHR31956:SF8">
    <property type="entry name" value="ACID PHOSPHATASE PHOA (AFU_ORTHOLOGUE AFUA_1G03570)"/>
    <property type="match status" value="1"/>
</dbReference>
<proteinExistence type="predicted"/>
<keyword evidence="3" id="KW-1185">Reference proteome</keyword>
<dbReference type="PANTHER" id="PTHR31956">
    <property type="entry name" value="NON-SPECIFIC PHOSPHOLIPASE C4-RELATED"/>
    <property type="match status" value="1"/>
</dbReference>
<reference evidence="2" key="1">
    <citation type="submission" date="2020-05" db="EMBL/GenBank/DDBJ databases">
        <title>Phylogenomic resolution of chytrid fungi.</title>
        <authorList>
            <person name="Stajich J.E."/>
            <person name="Amses K."/>
            <person name="Simmons R."/>
            <person name="Seto K."/>
            <person name="Myers J."/>
            <person name="Bonds A."/>
            <person name="Quandt C.A."/>
            <person name="Barry K."/>
            <person name="Liu P."/>
            <person name="Grigoriev I."/>
            <person name="Longcore J.E."/>
            <person name="James T.Y."/>
        </authorList>
    </citation>
    <scope>NUCLEOTIDE SEQUENCE</scope>
    <source>
        <strain evidence="2">JEL0513</strain>
    </source>
</reference>
<evidence type="ECO:0000256" key="1">
    <source>
        <dbReference type="ARBA" id="ARBA00022801"/>
    </source>
</evidence>
<organism evidence="2 3">
    <name type="scientific">Physocladia obscura</name>
    <dbReference type="NCBI Taxonomy" id="109957"/>
    <lineage>
        <taxon>Eukaryota</taxon>
        <taxon>Fungi</taxon>
        <taxon>Fungi incertae sedis</taxon>
        <taxon>Chytridiomycota</taxon>
        <taxon>Chytridiomycota incertae sedis</taxon>
        <taxon>Chytridiomycetes</taxon>
        <taxon>Chytridiales</taxon>
        <taxon>Chytriomycetaceae</taxon>
        <taxon>Physocladia</taxon>
    </lineage>
</organism>
<gene>
    <name evidence="2" type="ORF">HK100_009787</name>
</gene>